<comment type="caution">
    <text evidence="1">The sequence shown here is derived from an EMBL/GenBank/DDBJ whole genome shotgun (WGS) entry which is preliminary data.</text>
</comment>
<proteinExistence type="predicted"/>
<dbReference type="Proteomes" id="UP000265520">
    <property type="component" value="Unassembled WGS sequence"/>
</dbReference>
<sequence>IYFDTFNVRGSSEEELQLTGYAPTVKPGFRLTIKRHPIVKPGFLLPTTKRRPPIKLKFLPAMKRPVNLIDMSSDEFVKRVDQFVKK</sequence>
<feature type="non-terminal residue" evidence="1">
    <location>
        <position position="1"/>
    </location>
</feature>
<evidence type="ECO:0000313" key="1">
    <source>
        <dbReference type="EMBL" id="MCH90855.1"/>
    </source>
</evidence>
<evidence type="ECO:0000313" key="2">
    <source>
        <dbReference type="Proteomes" id="UP000265520"/>
    </source>
</evidence>
<keyword evidence="2" id="KW-1185">Reference proteome</keyword>
<organism evidence="1 2">
    <name type="scientific">Trifolium medium</name>
    <dbReference type="NCBI Taxonomy" id="97028"/>
    <lineage>
        <taxon>Eukaryota</taxon>
        <taxon>Viridiplantae</taxon>
        <taxon>Streptophyta</taxon>
        <taxon>Embryophyta</taxon>
        <taxon>Tracheophyta</taxon>
        <taxon>Spermatophyta</taxon>
        <taxon>Magnoliopsida</taxon>
        <taxon>eudicotyledons</taxon>
        <taxon>Gunneridae</taxon>
        <taxon>Pentapetalae</taxon>
        <taxon>rosids</taxon>
        <taxon>fabids</taxon>
        <taxon>Fabales</taxon>
        <taxon>Fabaceae</taxon>
        <taxon>Papilionoideae</taxon>
        <taxon>50 kb inversion clade</taxon>
        <taxon>NPAAA clade</taxon>
        <taxon>Hologalegina</taxon>
        <taxon>IRL clade</taxon>
        <taxon>Trifolieae</taxon>
        <taxon>Trifolium</taxon>
    </lineage>
</organism>
<dbReference type="AlphaFoldDB" id="A0A392MUZ8"/>
<name>A0A392MUZ8_9FABA</name>
<dbReference type="EMBL" id="LXQA010019193">
    <property type="protein sequence ID" value="MCH90855.1"/>
    <property type="molecule type" value="Genomic_DNA"/>
</dbReference>
<protein>
    <submittedName>
        <fullName evidence="1">Uncharacterized protein</fullName>
    </submittedName>
</protein>
<gene>
    <name evidence="1" type="ORF">A2U01_0011778</name>
</gene>
<accession>A0A392MUZ8</accession>
<reference evidence="1 2" key="1">
    <citation type="journal article" date="2018" name="Front. Plant Sci.">
        <title>Red Clover (Trifolium pratense) and Zigzag Clover (T. medium) - A Picture of Genomic Similarities and Differences.</title>
        <authorList>
            <person name="Dluhosova J."/>
            <person name="Istvanek J."/>
            <person name="Nedelnik J."/>
            <person name="Repkova J."/>
        </authorList>
    </citation>
    <scope>NUCLEOTIDE SEQUENCE [LARGE SCALE GENOMIC DNA]</scope>
    <source>
        <strain evidence="2">cv. 10/8</strain>
        <tissue evidence="1">Leaf</tissue>
    </source>
</reference>